<feature type="non-terminal residue" evidence="2">
    <location>
        <position position="1"/>
    </location>
</feature>
<accession>A0A0S3SJI4</accession>
<dbReference type="Proteomes" id="UP000291084">
    <property type="component" value="Chromosome 7"/>
</dbReference>
<proteinExistence type="predicted"/>
<dbReference type="EMBL" id="AP015040">
    <property type="protein sequence ID" value="BAT92994.1"/>
    <property type="molecule type" value="Genomic_DNA"/>
</dbReference>
<dbReference type="AlphaFoldDB" id="A0A0S3SJI4"/>
<feature type="compositionally biased region" description="Polar residues" evidence="1">
    <location>
        <begin position="44"/>
        <end position="59"/>
    </location>
</feature>
<feature type="region of interest" description="Disordered" evidence="1">
    <location>
        <begin position="44"/>
        <end position="78"/>
    </location>
</feature>
<evidence type="ECO:0000256" key="1">
    <source>
        <dbReference type="SAM" id="MobiDB-lite"/>
    </source>
</evidence>
<sequence length="78" mass="8861">RNQMIEQKNPQIFRTTETLSAILEEETETLIAILEEEDDYALNQNLQNRKSKSSTQNVSSHHEKGGTLPGPVKERTPP</sequence>
<gene>
    <name evidence="2" type="primary">Vigan.07G187500</name>
    <name evidence="2" type="ORF">VIGAN_07187500</name>
</gene>
<reference evidence="2 3" key="1">
    <citation type="journal article" date="2015" name="Sci. Rep.">
        <title>The power of single molecule real-time sequencing technology in the de novo assembly of a eukaryotic genome.</title>
        <authorList>
            <person name="Sakai H."/>
            <person name="Naito K."/>
            <person name="Ogiso-Tanaka E."/>
            <person name="Takahashi Y."/>
            <person name="Iseki K."/>
            <person name="Muto C."/>
            <person name="Satou K."/>
            <person name="Teruya K."/>
            <person name="Shiroma A."/>
            <person name="Shimoji M."/>
            <person name="Hirano T."/>
            <person name="Itoh T."/>
            <person name="Kaga A."/>
            <person name="Tomooka N."/>
        </authorList>
    </citation>
    <scope>NUCLEOTIDE SEQUENCE [LARGE SCALE GENOMIC DNA]</scope>
    <source>
        <strain evidence="3">cv. Shumari</strain>
    </source>
</reference>
<evidence type="ECO:0000313" key="2">
    <source>
        <dbReference type="EMBL" id="BAT92994.1"/>
    </source>
</evidence>
<keyword evidence="3" id="KW-1185">Reference proteome</keyword>
<protein>
    <submittedName>
        <fullName evidence="2">Uncharacterized protein</fullName>
    </submittedName>
</protein>
<name>A0A0S3SJI4_PHAAN</name>
<organism evidence="2 3">
    <name type="scientific">Vigna angularis var. angularis</name>
    <dbReference type="NCBI Taxonomy" id="157739"/>
    <lineage>
        <taxon>Eukaryota</taxon>
        <taxon>Viridiplantae</taxon>
        <taxon>Streptophyta</taxon>
        <taxon>Embryophyta</taxon>
        <taxon>Tracheophyta</taxon>
        <taxon>Spermatophyta</taxon>
        <taxon>Magnoliopsida</taxon>
        <taxon>eudicotyledons</taxon>
        <taxon>Gunneridae</taxon>
        <taxon>Pentapetalae</taxon>
        <taxon>rosids</taxon>
        <taxon>fabids</taxon>
        <taxon>Fabales</taxon>
        <taxon>Fabaceae</taxon>
        <taxon>Papilionoideae</taxon>
        <taxon>50 kb inversion clade</taxon>
        <taxon>NPAAA clade</taxon>
        <taxon>indigoferoid/millettioid clade</taxon>
        <taxon>Phaseoleae</taxon>
        <taxon>Vigna</taxon>
    </lineage>
</organism>
<evidence type="ECO:0000313" key="3">
    <source>
        <dbReference type="Proteomes" id="UP000291084"/>
    </source>
</evidence>